<protein>
    <submittedName>
        <fullName evidence="3">Uncharacterized protein</fullName>
    </submittedName>
</protein>
<gene>
    <name evidence="3" type="ORF">SCF082_LOCUS21773</name>
</gene>
<evidence type="ECO:0000313" key="4">
    <source>
        <dbReference type="Proteomes" id="UP001642464"/>
    </source>
</evidence>
<proteinExistence type="predicted"/>
<sequence>MGCASSGGFLVKPSSPASPQRTPRKTPCPPRKTHFVEDTEDTDGCGVSLSPGAKSGGAATPSPAPPCVEGGSLGPEGCQLSLPEIEGLVPSMQLTHQDQGAFLAAARVKELELQLENSEKRWHRRLEEAQRQHARLELQSGYLESELERCKHLLVQQEAAHWLLPGHQLAPLASTTSTTGRSPECTAPCYATEPSSATEVPLLRQLVESKAKARLLELQLEDCEERWQRRLVELRREDSQRLARQTLQCRYLESELERCRAAQRRPQAMLSASRLEELADARPLIDEELVKFAQRRAEMRLELHPDQQTW</sequence>
<organism evidence="3 4">
    <name type="scientific">Durusdinium trenchii</name>
    <dbReference type="NCBI Taxonomy" id="1381693"/>
    <lineage>
        <taxon>Eukaryota</taxon>
        <taxon>Sar</taxon>
        <taxon>Alveolata</taxon>
        <taxon>Dinophyceae</taxon>
        <taxon>Suessiales</taxon>
        <taxon>Symbiodiniaceae</taxon>
        <taxon>Durusdinium</taxon>
    </lineage>
</organism>
<name>A0ABP0LBJ5_9DINO</name>
<feature type="region of interest" description="Disordered" evidence="2">
    <location>
        <begin position="1"/>
        <end position="72"/>
    </location>
</feature>
<dbReference type="Proteomes" id="UP001642464">
    <property type="component" value="Unassembled WGS sequence"/>
</dbReference>
<keyword evidence="4" id="KW-1185">Reference proteome</keyword>
<feature type="compositionally biased region" description="Low complexity" evidence="2">
    <location>
        <begin position="50"/>
        <end position="61"/>
    </location>
</feature>
<evidence type="ECO:0000256" key="1">
    <source>
        <dbReference type="SAM" id="Coils"/>
    </source>
</evidence>
<evidence type="ECO:0000256" key="2">
    <source>
        <dbReference type="SAM" id="MobiDB-lite"/>
    </source>
</evidence>
<evidence type="ECO:0000313" key="3">
    <source>
        <dbReference type="EMBL" id="CAK9036539.1"/>
    </source>
</evidence>
<comment type="caution">
    <text evidence="3">The sequence shown here is derived from an EMBL/GenBank/DDBJ whole genome shotgun (WGS) entry which is preliminary data.</text>
</comment>
<accession>A0ABP0LBJ5</accession>
<keyword evidence="1" id="KW-0175">Coiled coil</keyword>
<feature type="coiled-coil region" evidence="1">
    <location>
        <begin position="101"/>
        <end position="146"/>
    </location>
</feature>
<reference evidence="3 4" key="1">
    <citation type="submission" date="2024-02" db="EMBL/GenBank/DDBJ databases">
        <authorList>
            <person name="Chen Y."/>
            <person name="Shah S."/>
            <person name="Dougan E. K."/>
            <person name="Thang M."/>
            <person name="Chan C."/>
        </authorList>
    </citation>
    <scope>NUCLEOTIDE SEQUENCE [LARGE SCALE GENOMIC DNA]</scope>
</reference>
<dbReference type="EMBL" id="CAXAMM010015546">
    <property type="protein sequence ID" value="CAK9036539.1"/>
    <property type="molecule type" value="Genomic_DNA"/>
</dbReference>